<comment type="caution">
    <text evidence="1">The sequence shown here is derived from an EMBL/GenBank/DDBJ whole genome shotgun (WGS) entry which is preliminary data.</text>
</comment>
<name>A0ACB0LIC4_TRIPR</name>
<dbReference type="EMBL" id="CASHSV030000513">
    <property type="protein sequence ID" value="CAJ2666977.1"/>
    <property type="molecule type" value="Genomic_DNA"/>
</dbReference>
<dbReference type="Proteomes" id="UP001177021">
    <property type="component" value="Unassembled WGS sequence"/>
</dbReference>
<sequence length="743" mass="85343">MDLTSTSSGIAQMPVVDSSDTLADSLQCYYPTKKETWESLAFKSVEEVEKFYGDYALKSGFSIRILLKSRNNSQNQPTDKIHYLRYGCNKQGYKKGSLLDPKNKPKSESPVVVEFEKVKEKPEERVGCTAAIFLKLDETLNVFKIYKWDVPHCHPLHKPKHGCYLRSFRRVNEVQGQLAVINSKAGMSMRTSYEVMGQGVGGTDNLPFRFSDLKNYLMTNRQKEMLVGEATVIQDFFRNEALSKPSFYYDIQVDAAEDIASIFWADGIMQHDYALFGDVISFDTTYRTNNQYRPLENAKKNLGSRANSAFFDELNILISNVETESDFDYNWDQMMKTCFDGRPTADFKWLVQTYRNRMHWSSAWVKSHFTAGLKTTQLSESFNAFLRRFLQPDHSLVIFFNHFNIMVQRMRDNHTELDFKAANTRAKNNYPNSQLMRSVVNKYTPTCFAFIHRQYDFSFKYFYEEVTPQVSAFDKVFKVFTIVHVDEPEEVDGVNYDDACNDGPSNRDVLDEEVAENLSPNFEKHDRLDERLVTIDIRAKRISCTCRMFENRGFLCRHVFKILEFFGGSVQYHGLKTIPAEYVLKRWCRDVRQSVKSTINVATEGATQAQRYQQICAVTVKLCTRVCADPEASQIFLNGVLEAGRKAEELLTSKGIHTVQSSVTPSKSSSVTPSKSCNTAAVSEASDAQKSTGPKFKKRPNPIRSKKRLKSDYELAREYQKFLIHRKRKQRGAEDLKGKEAAD</sequence>
<accession>A0ACB0LIC4</accession>
<keyword evidence="2" id="KW-1185">Reference proteome</keyword>
<protein>
    <submittedName>
        <fullName evidence="1">Uncharacterized protein</fullName>
    </submittedName>
</protein>
<evidence type="ECO:0000313" key="1">
    <source>
        <dbReference type="EMBL" id="CAJ2666977.1"/>
    </source>
</evidence>
<organism evidence="1 2">
    <name type="scientific">Trifolium pratense</name>
    <name type="common">Red clover</name>
    <dbReference type="NCBI Taxonomy" id="57577"/>
    <lineage>
        <taxon>Eukaryota</taxon>
        <taxon>Viridiplantae</taxon>
        <taxon>Streptophyta</taxon>
        <taxon>Embryophyta</taxon>
        <taxon>Tracheophyta</taxon>
        <taxon>Spermatophyta</taxon>
        <taxon>Magnoliopsida</taxon>
        <taxon>eudicotyledons</taxon>
        <taxon>Gunneridae</taxon>
        <taxon>Pentapetalae</taxon>
        <taxon>rosids</taxon>
        <taxon>fabids</taxon>
        <taxon>Fabales</taxon>
        <taxon>Fabaceae</taxon>
        <taxon>Papilionoideae</taxon>
        <taxon>50 kb inversion clade</taxon>
        <taxon>NPAAA clade</taxon>
        <taxon>Hologalegina</taxon>
        <taxon>IRL clade</taxon>
        <taxon>Trifolieae</taxon>
        <taxon>Trifolium</taxon>
    </lineage>
</organism>
<gene>
    <name evidence="1" type="ORF">MILVUS5_LOCUS31692</name>
</gene>
<reference evidence="1" key="1">
    <citation type="submission" date="2023-10" db="EMBL/GenBank/DDBJ databases">
        <authorList>
            <person name="Rodriguez Cubillos JULIANA M."/>
            <person name="De Vega J."/>
        </authorList>
    </citation>
    <scope>NUCLEOTIDE SEQUENCE</scope>
</reference>
<evidence type="ECO:0000313" key="2">
    <source>
        <dbReference type="Proteomes" id="UP001177021"/>
    </source>
</evidence>
<proteinExistence type="predicted"/>